<dbReference type="AlphaFoldDB" id="A0A6G0WKV2"/>
<keyword evidence="2" id="KW-1185">Reference proteome</keyword>
<feature type="non-terminal residue" evidence="1">
    <location>
        <position position="1"/>
    </location>
</feature>
<evidence type="ECO:0000313" key="2">
    <source>
        <dbReference type="Proteomes" id="UP000478052"/>
    </source>
</evidence>
<dbReference type="EMBL" id="VUJU01008631">
    <property type="protein sequence ID" value="KAF0727922.1"/>
    <property type="molecule type" value="Genomic_DNA"/>
</dbReference>
<gene>
    <name evidence="1" type="ORF">FWK35_00026199</name>
</gene>
<dbReference type="Proteomes" id="UP000478052">
    <property type="component" value="Unassembled WGS sequence"/>
</dbReference>
<protein>
    <submittedName>
        <fullName evidence="1">Uncharacterized protein</fullName>
    </submittedName>
</protein>
<organism evidence="1 2">
    <name type="scientific">Aphis craccivora</name>
    <name type="common">Cowpea aphid</name>
    <dbReference type="NCBI Taxonomy" id="307492"/>
    <lineage>
        <taxon>Eukaryota</taxon>
        <taxon>Metazoa</taxon>
        <taxon>Ecdysozoa</taxon>
        <taxon>Arthropoda</taxon>
        <taxon>Hexapoda</taxon>
        <taxon>Insecta</taxon>
        <taxon>Pterygota</taxon>
        <taxon>Neoptera</taxon>
        <taxon>Paraneoptera</taxon>
        <taxon>Hemiptera</taxon>
        <taxon>Sternorrhyncha</taxon>
        <taxon>Aphidomorpha</taxon>
        <taxon>Aphidoidea</taxon>
        <taxon>Aphididae</taxon>
        <taxon>Aphidini</taxon>
        <taxon>Aphis</taxon>
        <taxon>Aphis</taxon>
    </lineage>
</organism>
<accession>A0A6G0WKV2</accession>
<name>A0A6G0WKV2_APHCR</name>
<sequence>VFLSYIMHFRKLVANCLREYVSPPQDIQEGHRLDFVNALDGVYIDLIQCIFYALCGQEVSDQSAVKTVGWWLAHSTTLTNSKLLGGEEDRYPAYRLQAKLVRRNTHQEFSPNPFTLEQFKAEIAGAGRFHLLGRQNKDIDDEFLKIFKLEETSDVCTLGWSLFLNLVGLPMEFVQDHKKMSCISMHFRKLVAHCLNEYVAQEQHTSPQEVLEDHIMGYVNSLDGVYIDLIQCIFYALCGQEASDQSAVKTVGWWLAHPTTLTNTLYGKKYRLKLLGGEEDRYPAYRLQAKWVRRNTHQEFSPNPFTLEQFKAEIAGAGRVHLLGRQNKDMDDESLKIFKLEETSDYHLHNISDYRQFLKNDHIICKLLDYIESKKIPLRDVYMRKNIVIQSTANDFVFRSDFVYVGKDDSRSKCVITTKAEIAEAGRVHLLGRQNKDIETHVDLFYKRRINERAERWKSYPLVTKFYLFDTRVPFPFGRGYRCFPEADIVFRPVPIYSNSVLPQISQAVSSGAAKRQTSTMDIGAGVLKAPIVRQLFVDAVTGQPIADPAPETPTVDHCPPTVPLPSTTSNLQFGFNDLKIRSSTKIKYLSEEEKVKVDYAYWGYHYKKNAPRAIPPWWCGK</sequence>
<dbReference type="OrthoDB" id="10652185at2759"/>
<comment type="caution">
    <text evidence="1">The sequence shown here is derived from an EMBL/GenBank/DDBJ whole genome shotgun (WGS) entry which is preliminary data.</text>
</comment>
<reference evidence="1 2" key="1">
    <citation type="submission" date="2019-08" db="EMBL/GenBank/DDBJ databases">
        <title>Whole genome of Aphis craccivora.</title>
        <authorList>
            <person name="Voronova N.V."/>
            <person name="Shulinski R.S."/>
            <person name="Bandarenka Y.V."/>
            <person name="Zhorov D.G."/>
            <person name="Warner D."/>
        </authorList>
    </citation>
    <scope>NUCLEOTIDE SEQUENCE [LARGE SCALE GENOMIC DNA]</scope>
    <source>
        <strain evidence="1">180601</strain>
        <tissue evidence="1">Whole Body</tissue>
    </source>
</reference>
<evidence type="ECO:0000313" key="1">
    <source>
        <dbReference type="EMBL" id="KAF0727922.1"/>
    </source>
</evidence>
<proteinExistence type="predicted"/>